<dbReference type="Pfam" id="PF02170">
    <property type="entry name" value="PAZ"/>
    <property type="match status" value="1"/>
</dbReference>
<dbReference type="PROSITE" id="PS50821">
    <property type="entry name" value="PAZ"/>
    <property type="match status" value="1"/>
</dbReference>
<dbReference type="InterPro" id="IPR032474">
    <property type="entry name" value="Argonaute_N"/>
</dbReference>
<dbReference type="SMART" id="SM00949">
    <property type="entry name" value="PAZ"/>
    <property type="match status" value="1"/>
</dbReference>
<dbReference type="InterPro" id="IPR045246">
    <property type="entry name" value="Piwi_ago-like"/>
</dbReference>
<dbReference type="InterPro" id="IPR032473">
    <property type="entry name" value="Argonaute_Mid_dom"/>
</dbReference>
<organism evidence="6">
    <name type="scientific">Anthurium amnicola</name>
    <dbReference type="NCBI Taxonomy" id="1678845"/>
    <lineage>
        <taxon>Eukaryota</taxon>
        <taxon>Viridiplantae</taxon>
        <taxon>Streptophyta</taxon>
        <taxon>Embryophyta</taxon>
        <taxon>Tracheophyta</taxon>
        <taxon>Spermatophyta</taxon>
        <taxon>Magnoliopsida</taxon>
        <taxon>Liliopsida</taxon>
        <taxon>Araceae</taxon>
        <taxon>Pothoideae</taxon>
        <taxon>Potheae</taxon>
        <taxon>Anthurium</taxon>
    </lineage>
</organism>
<feature type="compositionally biased region" description="Polar residues" evidence="3">
    <location>
        <begin position="1"/>
        <end position="19"/>
    </location>
</feature>
<dbReference type="InterPro" id="IPR014811">
    <property type="entry name" value="ArgoL1"/>
</dbReference>
<dbReference type="Pfam" id="PF16487">
    <property type="entry name" value="ArgoMid"/>
    <property type="match status" value="1"/>
</dbReference>
<dbReference type="PANTHER" id="PTHR22891">
    <property type="entry name" value="EUKARYOTIC TRANSLATION INITIATION FACTOR 2C"/>
    <property type="match status" value="1"/>
</dbReference>
<dbReference type="InterPro" id="IPR003100">
    <property type="entry name" value="PAZ_dom"/>
</dbReference>
<feature type="region of interest" description="Disordered" evidence="3">
    <location>
        <begin position="1"/>
        <end position="36"/>
    </location>
</feature>
<feature type="domain" description="Piwi" evidence="5">
    <location>
        <begin position="552"/>
        <end position="866"/>
    </location>
</feature>
<dbReference type="GO" id="GO:0031047">
    <property type="term" value="P:regulatory ncRNA-mediated gene silencing"/>
    <property type="evidence" value="ECO:0007669"/>
    <property type="project" value="UniProtKB-KW"/>
</dbReference>
<evidence type="ECO:0000256" key="3">
    <source>
        <dbReference type="SAM" id="MobiDB-lite"/>
    </source>
</evidence>
<gene>
    <name evidence="6" type="primary">AGO1_3</name>
    <name evidence="6" type="ORF">g.31026</name>
</gene>
<accession>A0A1D1Z436</accession>
<dbReference type="SMART" id="SM01163">
    <property type="entry name" value="DUF1785"/>
    <property type="match status" value="1"/>
</dbReference>
<evidence type="ECO:0000256" key="1">
    <source>
        <dbReference type="ARBA" id="ARBA00008201"/>
    </source>
</evidence>
<dbReference type="PROSITE" id="PS50822">
    <property type="entry name" value="PIWI"/>
    <property type="match status" value="1"/>
</dbReference>
<dbReference type="Gene3D" id="3.30.420.10">
    <property type="entry name" value="Ribonuclease H-like superfamily/Ribonuclease H"/>
    <property type="match status" value="1"/>
</dbReference>
<dbReference type="AlphaFoldDB" id="A0A1D1Z436"/>
<sequence length="885" mass="100934">MAAKVSVNQNVPKEQSQSYRRPGFGDEGPQGSKDRKTRVLTNMFELKTDPNMTTYHQYTVEFKRYSMREGEAARTEPLTGESNNNKRLRRHIFATFQKRHQDDFFKNVGVAYDGGPNVFTTGQLTLRGNNQASELIELEDDHDRAGKPNEFYIDIRENNNKPTVSLDELKVVLSGETFEWTFFNNLGLKMLNAFLHHNPALRYVQFGESIFVPENRSPLGGGVDLWQGFFASVRPGEGGGKGKLFANVNVTYTTVYEPNDLATWLCKFLNSDRVPAKLENYMRDNVNSVLKHVKVRPLHRPDCKTKYTIAKLASVTADKYKFMNNKSGKEETVAEYFKAAYNVTLKSYHMIETVGTRKDLIPIECCGIVEGQRYQGKQLTGDQRANMIKITAKRPNENKSIILDGIKNVLSLNQDKLLRLAGLSSSLQMASVPGHFKKMPEIMYSPSSKQGATVRPKPDDGAWNLRDVQFIKPGEELRNWLAISFLPDRFSEQTRNFLRDLANQARVQGMKIAQNLQQRTASIRWRNDKQTRDEIIRILQDAKKSNTGLPQLVIFIVEDENRNRQANNDQYNLVKRVMDTEVGILSQCVQAPHVIRINKQYLANVALKLNLKLNGTNSSVNLPRIDKVPMMLIGADVTHPQPGSNMPSIAAVVGSVDRYAARYAERHVEQFKEPTSGKKTGRGKEEIDTMTDLVVELLREFRRINKILPKVIVMFRDGISESQFKPLALDKELPYIKAACAKVEQGYNPTVTYIVVGKRHHTRFYPTDAKDADRKGNVKPGLIVEREITHPYLFDFYLTSHSSLQGTSRPCHYHVLFDENKFKVDEIQDFTNKLCYNFQRSTRAVSIPAPTYYAHCAAKRARSHLNGRLNMTKPEFASRFPMYYV</sequence>
<protein>
    <submittedName>
        <fullName evidence="6">Protein argonaute 1</fullName>
    </submittedName>
</protein>
<dbReference type="Pfam" id="PF08699">
    <property type="entry name" value="ArgoL1"/>
    <property type="match status" value="1"/>
</dbReference>
<dbReference type="SUPFAM" id="SSF53098">
    <property type="entry name" value="Ribonuclease H-like"/>
    <property type="match status" value="1"/>
</dbReference>
<dbReference type="CDD" id="cd04657">
    <property type="entry name" value="Piwi_ago-like"/>
    <property type="match status" value="1"/>
</dbReference>
<dbReference type="Gene3D" id="2.170.260.10">
    <property type="entry name" value="paz domain"/>
    <property type="match status" value="1"/>
</dbReference>
<comment type="similarity">
    <text evidence="1">Belongs to the argonaute family. Ago subfamily.</text>
</comment>
<dbReference type="Pfam" id="PF16486">
    <property type="entry name" value="ArgoN"/>
    <property type="match status" value="1"/>
</dbReference>
<proteinExistence type="inferred from homology"/>
<evidence type="ECO:0000259" key="4">
    <source>
        <dbReference type="PROSITE" id="PS50821"/>
    </source>
</evidence>
<dbReference type="InterPro" id="IPR003165">
    <property type="entry name" value="Piwi"/>
</dbReference>
<reference evidence="6" key="1">
    <citation type="submission" date="2015-07" db="EMBL/GenBank/DDBJ databases">
        <title>Transcriptome Assembly of Anthurium amnicola.</title>
        <authorList>
            <person name="Suzuki J."/>
        </authorList>
    </citation>
    <scope>NUCLEOTIDE SEQUENCE</scope>
</reference>
<evidence type="ECO:0000256" key="2">
    <source>
        <dbReference type="ARBA" id="ARBA00023158"/>
    </source>
</evidence>
<keyword evidence="2" id="KW-0943">RNA-mediated gene silencing</keyword>
<dbReference type="InterPro" id="IPR012337">
    <property type="entry name" value="RNaseH-like_sf"/>
</dbReference>
<name>A0A1D1Z436_9ARAE</name>
<dbReference type="Gene3D" id="3.40.50.2300">
    <property type="match status" value="1"/>
</dbReference>
<dbReference type="EMBL" id="GDJX01006312">
    <property type="protein sequence ID" value="JAT61624.1"/>
    <property type="molecule type" value="Transcribed_RNA"/>
</dbReference>
<evidence type="ECO:0000313" key="6">
    <source>
        <dbReference type="EMBL" id="JAT61624.1"/>
    </source>
</evidence>
<feature type="domain" description="PAZ" evidence="4">
    <location>
        <begin position="260"/>
        <end position="370"/>
    </location>
</feature>
<dbReference type="SMART" id="SM00950">
    <property type="entry name" value="Piwi"/>
    <property type="match status" value="1"/>
</dbReference>
<dbReference type="GO" id="GO:0003723">
    <property type="term" value="F:RNA binding"/>
    <property type="evidence" value="ECO:0007669"/>
    <property type="project" value="InterPro"/>
</dbReference>
<dbReference type="SUPFAM" id="SSF101690">
    <property type="entry name" value="PAZ domain"/>
    <property type="match status" value="1"/>
</dbReference>
<dbReference type="InterPro" id="IPR036397">
    <property type="entry name" value="RNaseH_sf"/>
</dbReference>
<evidence type="ECO:0000259" key="5">
    <source>
        <dbReference type="PROSITE" id="PS50822"/>
    </source>
</evidence>
<dbReference type="CDD" id="cd02846">
    <property type="entry name" value="PAZ_argonaute_like"/>
    <property type="match status" value="1"/>
</dbReference>
<dbReference type="Pfam" id="PF02171">
    <property type="entry name" value="Piwi"/>
    <property type="match status" value="1"/>
</dbReference>
<dbReference type="InterPro" id="IPR036085">
    <property type="entry name" value="PAZ_dom_sf"/>
</dbReference>